<evidence type="ECO:0000313" key="3">
    <source>
        <dbReference type="Proteomes" id="UP000546464"/>
    </source>
</evidence>
<sequence>MDWQLIFMVIGFSFASYSIIANDAIQTLGTFLASNHNRPWWVLWLFAATILTLVLMYGWHTHGGDPSYNRLDRIPIPPDGIEWYFIVPPIVILILTRYGVPVSTTFLTLSVFVASNNPEVIQKMVLKSILGYGVAFACAFVLARFVLLAVERYFLKTHSDDEDKHPIWVILQWISTGFLWSQWLMQDLANIFAFTPRKLDLTTMIAATGWICALLAIIFYIRGGSIQRIVTSKRNSNDIRSATIIDFQYGVILYIFKNLNNIPMSTTWVFLGLLAGREIALCLGIDRKIKKKTYANVGRDTIKLILGLAVSIALAFGLPAIEKLIDAPAEEPATEQMLQSGEF</sequence>
<evidence type="ECO:0000313" key="2">
    <source>
        <dbReference type="EMBL" id="MBC2594746.1"/>
    </source>
</evidence>
<dbReference type="Proteomes" id="UP000546464">
    <property type="component" value="Unassembled WGS sequence"/>
</dbReference>
<gene>
    <name evidence="2" type="ORF">H5P28_10785</name>
</gene>
<evidence type="ECO:0000256" key="1">
    <source>
        <dbReference type="SAM" id="Phobius"/>
    </source>
</evidence>
<feature type="transmembrane region" description="Helical" evidence="1">
    <location>
        <begin position="5"/>
        <end position="21"/>
    </location>
</feature>
<feature type="transmembrane region" description="Helical" evidence="1">
    <location>
        <begin position="129"/>
        <end position="155"/>
    </location>
</feature>
<name>A0A842HGJ4_9BACT</name>
<feature type="transmembrane region" description="Helical" evidence="1">
    <location>
        <begin position="41"/>
        <end position="60"/>
    </location>
</feature>
<keyword evidence="1" id="KW-1133">Transmembrane helix</keyword>
<accession>A0A842HGJ4</accession>
<dbReference type="AlphaFoldDB" id="A0A842HGJ4"/>
<reference evidence="2 3" key="1">
    <citation type="submission" date="2020-07" db="EMBL/GenBank/DDBJ databases">
        <authorList>
            <person name="Feng X."/>
        </authorList>
    </citation>
    <scope>NUCLEOTIDE SEQUENCE [LARGE SCALE GENOMIC DNA]</scope>
    <source>
        <strain evidence="2 3">JCM31066</strain>
    </source>
</reference>
<comment type="caution">
    <text evidence="2">The sequence shown here is derived from an EMBL/GenBank/DDBJ whole genome shotgun (WGS) entry which is preliminary data.</text>
</comment>
<feature type="transmembrane region" description="Helical" evidence="1">
    <location>
        <begin position="242"/>
        <end position="259"/>
    </location>
</feature>
<organism evidence="2 3">
    <name type="scientific">Ruficoccus amylovorans</name>
    <dbReference type="NCBI Taxonomy" id="1804625"/>
    <lineage>
        <taxon>Bacteria</taxon>
        <taxon>Pseudomonadati</taxon>
        <taxon>Verrucomicrobiota</taxon>
        <taxon>Opitutia</taxon>
        <taxon>Puniceicoccales</taxon>
        <taxon>Cerasicoccaceae</taxon>
        <taxon>Ruficoccus</taxon>
    </lineage>
</organism>
<evidence type="ECO:0008006" key="4">
    <source>
        <dbReference type="Google" id="ProtNLM"/>
    </source>
</evidence>
<feature type="transmembrane region" description="Helical" evidence="1">
    <location>
        <begin position="204"/>
        <end position="221"/>
    </location>
</feature>
<protein>
    <recommendedName>
        <fullName evidence="4">Phosphate/sulfate permease</fullName>
    </recommendedName>
</protein>
<proteinExistence type="predicted"/>
<feature type="transmembrane region" description="Helical" evidence="1">
    <location>
        <begin position="304"/>
        <end position="321"/>
    </location>
</feature>
<feature type="transmembrane region" description="Helical" evidence="1">
    <location>
        <begin position="265"/>
        <end position="283"/>
    </location>
</feature>
<dbReference type="RefSeq" id="WP_185675714.1">
    <property type="nucleotide sequence ID" value="NZ_JACHVB010000034.1"/>
</dbReference>
<keyword evidence="1" id="KW-0812">Transmembrane</keyword>
<keyword evidence="1" id="KW-0472">Membrane</keyword>
<keyword evidence="3" id="KW-1185">Reference proteome</keyword>
<dbReference type="EMBL" id="JACHVB010000034">
    <property type="protein sequence ID" value="MBC2594746.1"/>
    <property type="molecule type" value="Genomic_DNA"/>
</dbReference>